<evidence type="ECO:0000256" key="2">
    <source>
        <dbReference type="ARBA" id="ARBA00009199"/>
    </source>
</evidence>
<dbReference type="PIRSF" id="PIRSF001221">
    <property type="entry name" value="Amidase_fungi"/>
    <property type="match status" value="1"/>
</dbReference>
<keyword evidence="4" id="KW-0378">Hydrolase</keyword>
<feature type="binding site" evidence="6">
    <location>
        <begin position="234"/>
        <end position="237"/>
    </location>
    <ligand>
        <name>substrate</name>
    </ligand>
</feature>
<dbReference type="GeneID" id="54286663"/>
<evidence type="ECO:0000256" key="1">
    <source>
        <dbReference type="ARBA" id="ARBA00001311"/>
    </source>
</evidence>
<name>A0A6A5XC59_9PLEO</name>
<sequence length="550" mass="61204">MSTPTTFLPDGVNTCEERVAWARDRRDQSLAKVEPKLEGIPSELPQNSQGLAQVVLTPREIEITEKYSVTELLALLKGRKISVEEVTRAFLRRAALAQAATNCLTELLWDQAIARAKELDSLPEPKGMLFGLPISTKEHHGMVGPNVTTHASFVAWIGKPHGSNLLYDTLWEQGCVFYARTTQPQWIMQLETDSVVYGRTVHPSNNKLSPGGSSGGEGAMLGMRASILGVGGDIGGSIRCPAAHVGVYGFKPTLKRISVMGARAMMVGKETLVSTPGPMSVERDALELFMQAAVSTKPWLIDPSLTPLPWTPHQFSKPLKVAVMWWDGVVQPHPPMTRALKEVADACRKAGMEVVDWDAVPLDHAKGWEIITGLFFPDGGEEAIKRAEEVGEPILPLTRLVVHDQPNMKHLTQHELWDLCRRRDEYRVEYARAWREATAADGREIDVILCPPNFGAATPHNQSRYWGYTSHWNVLDWPGAVFPVTHVSIEKDPIDTSYVPKNEEDKFVYEMYKPEVFVDMPVSLQVVARRNEDEKVLAALKLIEQAMGRP</sequence>
<comment type="similarity">
    <text evidence="2">Belongs to the amidase family.</text>
</comment>
<evidence type="ECO:0000259" key="7">
    <source>
        <dbReference type="Pfam" id="PF01425"/>
    </source>
</evidence>
<dbReference type="OrthoDB" id="6428749at2759"/>
<dbReference type="InterPro" id="IPR036928">
    <property type="entry name" value="AS_sf"/>
</dbReference>
<evidence type="ECO:0000313" key="8">
    <source>
        <dbReference type="EMBL" id="KAF2010481.1"/>
    </source>
</evidence>
<evidence type="ECO:0000256" key="4">
    <source>
        <dbReference type="ARBA" id="ARBA00022801"/>
    </source>
</evidence>
<comment type="catalytic activity">
    <reaction evidence="1">
        <text>a monocarboxylic acid amide + H2O = a monocarboxylate + NH4(+)</text>
        <dbReference type="Rhea" id="RHEA:12020"/>
        <dbReference type="ChEBI" id="CHEBI:15377"/>
        <dbReference type="ChEBI" id="CHEBI:28938"/>
        <dbReference type="ChEBI" id="CHEBI:35757"/>
        <dbReference type="ChEBI" id="CHEBI:83628"/>
        <dbReference type="EC" id="3.5.1.4"/>
    </reaction>
</comment>
<dbReference type="Pfam" id="PF01425">
    <property type="entry name" value="Amidase"/>
    <property type="match status" value="1"/>
</dbReference>
<dbReference type="AlphaFoldDB" id="A0A6A5XC59"/>
<feature type="active site" description="Charge relay system" evidence="5">
    <location>
        <position position="213"/>
    </location>
</feature>
<dbReference type="Gene3D" id="3.90.1300.10">
    <property type="entry name" value="Amidase signature (AS) domain"/>
    <property type="match status" value="1"/>
</dbReference>
<feature type="active site" description="Charge relay system" evidence="5">
    <location>
        <position position="137"/>
    </location>
</feature>
<dbReference type="InterPro" id="IPR023631">
    <property type="entry name" value="Amidase_dom"/>
</dbReference>
<dbReference type="GO" id="GO:0004040">
    <property type="term" value="F:amidase activity"/>
    <property type="evidence" value="ECO:0007669"/>
    <property type="project" value="UniProtKB-EC"/>
</dbReference>
<accession>A0A6A5XC59</accession>
<feature type="binding site" evidence="6">
    <location>
        <position position="187"/>
    </location>
    <ligand>
        <name>substrate</name>
    </ligand>
</feature>
<feature type="binding site" evidence="6">
    <location>
        <position position="213"/>
    </location>
    <ligand>
        <name>substrate</name>
    </ligand>
</feature>
<proteinExistence type="inferred from homology"/>
<dbReference type="PANTHER" id="PTHR46072">
    <property type="entry name" value="AMIDASE-RELATED-RELATED"/>
    <property type="match status" value="1"/>
</dbReference>
<dbReference type="EC" id="3.5.1.4" evidence="3"/>
<gene>
    <name evidence="8" type="ORF">BU24DRAFT_427601</name>
</gene>
<dbReference type="RefSeq" id="XP_033378820.1">
    <property type="nucleotide sequence ID" value="XM_033529266.1"/>
</dbReference>
<dbReference type="EMBL" id="ML978076">
    <property type="protein sequence ID" value="KAF2010481.1"/>
    <property type="molecule type" value="Genomic_DNA"/>
</dbReference>
<feature type="active site" description="Acyl-ester intermediate" evidence="5">
    <location>
        <position position="237"/>
    </location>
</feature>
<dbReference type="InterPro" id="IPR020556">
    <property type="entry name" value="Amidase_CS"/>
</dbReference>
<evidence type="ECO:0000256" key="5">
    <source>
        <dbReference type="PIRSR" id="PIRSR001221-1"/>
    </source>
</evidence>
<organism evidence="8 9">
    <name type="scientific">Aaosphaeria arxii CBS 175.79</name>
    <dbReference type="NCBI Taxonomy" id="1450172"/>
    <lineage>
        <taxon>Eukaryota</taxon>
        <taxon>Fungi</taxon>
        <taxon>Dikarya</taxon>
        <taxon>Ascomycota</taxon>
        <taxon>Pezizomycotina</taxon>
        <taxon>Dothideomycetes</taxon>
        <taxon>Pleosporomycetidae</taxon>
        <taxon>Pleosporales</taxon>
        <taxon>Pleosporales incertae sedis</taxon>
        <taxon>Aaosphaeria</taxon>
    </lineage>
</organism>
<reference evidence="8" key="1">
    <citation type="journal article" date="2020" name="Stud. Mycol.">
        <title>101 Dothideomycetes genomes: a test case for predicting lifestyles and emergence of pathogens.</title>
        <authorList>
            <person name="Haridas S."/>
            <person name="Albert R."/>
            <person name="Binder M."/>
            <person name="Bloem J."/>
            <person name="Labutti K."/>
            <person name="Salamov A."/>
            <person name="Andreopoulos B."/>
            <person name="Baker S."/>
            <person name="Barry K."/>
            <person name="Bills G."/>
            <person name="Bluhm B."/>
            <person name="Cannon C."/>
            <person name="Castanera R."/>
            <person name="Culley D."/>
            <person name="Daum C."/>
            <person name="Ezra D."/>
            <person name="Gonzalez J."/>
            <person name="Henrissat B."/>
            <person name="Kuo A."/>
            <person name="Liang C."/>
            <person name="Lipzen A."/>
            <person name="Lutzoni F."/>
            <person name="Magnuson J."/>
            <person name="Mondo S."/>
            <person name="Nolan M."/>
            <person name="Ohm R."/>
            <person name="Pangilinan J."/>
            <person name="Park H.-J."/>
            <person name="Ramirez L."/>
            <person name="Alfaro M."/>
            <person name="Sun H."/>
            <person name="Tritt A."/>
            <person name="Yoshinaga Y."/>
            <person name="Zwiers L.-H."/>
            <person name="Turgeon B."/>
            <person name="Goodwin S."/>
            <person name="Spatafora J."/>
            <person name="Crous P."/>
            <person name="Grigoriev I."/>
        </authorList>
    </citation>
    <scope>NUCLEOTIDE SEQUENCE</scope>
    <source>
        <strain evidence="8">CBS 175.79</strain>
    </source>
</reference>
<evidence type="ECO:0000256" key="6">
    <source>
        <dbReference type="PIRSR" id="PIRSR001221-2"/>
    </source>
</evidence>
<evidence type="ECO:0000256" key="3">
    <source>
        <dbReference type="ARBA" id="ARBA00012922"/>
    </source>
</evidence>
<dbReference type="SUPFAM" id="SSF75304">
    <property type="entry name" value="Amidase signature (AS) enzymes"/>
    <property type="match status" value="1"/>
</dbReference>
<feature type="domain" description="Amidase" evidence="7">
    <location>
        <begin position="85"/>
        <end position="537"/>
    </location>
</feature>
<protein>
    <recommendedName>
        <fullName evidence="3">amidase</fullName>
        <ecNumber evidence="3">3.5.1.4</ecNumber>
    </recommendedName>
</protein>
<dbReference type="PANTHER" id="PTHR46072:SF4">
    <property type="entry name" value="AMIDASE C550.07-RELATED"/>
    <property type="match status" value="1"/>
</dbReference>
<evidence type="ECO:0000313" key="9">
    <source>
        <dbReference type="Proteomes" id="UP000799778"/>
    </source>
</evidence>
<dbReference type="Proteomes" id="UP000799778">
    <property type="component" value="Unassembled WGS sequence"/>
</dbReference>
<dbReference type="PROSITE" id="PS00571">
    <property type="entry name" value="AMIDASES"/>
    <property type="match status" value="1"/>
</dbReference>
<keyword evidence="9" id="KW-1185">Reference proteome</keyword>